<dbReference type="InterPro" id="IPR052039">
    <property type="entry name" value="Caspase-related_regulators"/>
</dbReference>
<evidence type="ECO:0000313" key="4">
    <source>
        <dbReference type="Proteomes" id="UP001165652"/>
    </source>
</evidence>
<dbReference type="SUPFAM" id="SSF52129">
    <property type="entry name" value="Caspase-like"/>
    <property type="match status" value="1"/>
</dbReference>
<reference evidence="3" key="2">
    <citation type="submission" date="2023-02" db="EMBL/GenBank/DDBJ databases">
        <authorList>
            <person name="Rayyan A."/>
            <person name="Meyer T."/>
            <person name="Kyndt J.A."/>
        </authorList>
    </citation>
    <scope>NUCLEOTIDE SEQUENCE</scope>
    <source>
        <strain evidence="3">DSM 9987</strain>
    </source>
</reference>
<dbReference type="PANTHER" id="PTHR22576:SF37">
    <property type="entry name" value="MUCOSA-ASSOCIATED LYMPHOID TISSUE LYMPHOMA TRANSLOCATION PROTEIN 1"/>
    <property type="match status" value="1"/>
</dbReference>
<sequence>MTAAGTIGRLIGAAGRALAALVLPAAVVLVAVAAAAGPARAEKRVALVIGNSGYRSVPSLPNTANDARAMAALLRNSGFDVVQPRHDLGVLDFKRALREFMGVARDADIAVVYYAGHGVEVKGGNYLIPVDAKLARDYDVEDEAIPLERVMWSIEGARVLRLVILDACRDNPFLGKMQRTVSMRAVVNGLATVEPAAGNTLVAFAAKAGSVAADGVGRHSPFTAALLNHIAEPGLDVRLAFGRVRDEVLRETGGAQEPFVYGSLGGTTVALVPAAKPAAPVVTAQDLQRDYELAERVGTVAAFETFLARHGSGFYAELARAQIAKLGERAGQGAVAAAMPRLAPPPPPVAAPAAVAPAAVAPGGGPADPVAAEAACRRDRDRLARLRADPAADEVLRFERELACDALRAQVVRLRESVVGPAPAAAAAAARPPAPAGPAPAPALASEASRPAPAPALPLPSSSSPPPAATAPARPQVSGPAAAAAVATGSPEACRREQEQIARLRATPRRDAIVRLERELTCEPLRPQLVRLRESVE</sequence>
<feature type="compositionally biased region" description="Low complexity" evidence="1">
    <location>
        <begin position="442"/>
        <end position="451"/>
    </location>
</feature>
<dbReference type="RefSeq" id="WP_272777900.1">
    <property type="nucleotide sequence ID" value="NZ_JAQQLI010000023.1"/>
</dbReference>
<gene>
    <name evidence="3" type="ORF">PQJ73_15295</name>
</gene>
<feature type="compositionally biased region" description="Pro residues" evidence="1">
    <location>
        <begin position="432"/>
        <end position="441"/>
    </location>
</feature>
<dbReference type="EMBL" id="JAQQLI010000023">
    <property type="protein sequence ID" value="MDC7787056.1"/>
    <property type="molecule type" value="Genomic_DNA"/>
</dbReference>
<dbReference type="PANTHER" id="PTHR22576">
    <property type="entry name" value="MUCOSA ASSOCIATED LYMPHOID TISSUE LYMPHOMA TRANSLOCATION PROTEIN 1/PARACASPASE"/>
    <property type="match status" value="1"/>
</dbReference>
<dbReference type="InterPro" id="IPR029030">
    <property type="entry name" value="Caspase-like_dom_sf"/>
</dbReference>
<dbReference type="PROSITE" id="PS50208">
    <property type="entry name" value="CASPASE_P20"/>
    <property type="match status" value="1"/>
</dbReference>
<feature type="compositionally biased region" description="Pro residues" evidence="1">
    <location>
        <begin position="452"/>
        <end position="469"/>
    </location>
</feature>
<accession>A0ABT5JCG2</accession>
<dbReference type="Proteomes" id="UP001165652">
    <property type="component" value="Unassembled WGS sequence"/>
</dbReference>
<name>A0ABT5JCG2_RHOTP</name>
<feature type="compositionally biased region" description="Low complexity" evidence="1">
    <location>
        <begin position="470"/>
        <end position="487"/>
    </location>
</feature>
<feature type="domain" description="Caspase family p20" evidence="2">
    <location>
        <begin position="42"/>
        <end position="120"/>
    </location>
</feature>
<proteinExistence type="predicted"/>
<evidence type="ECO:0000313" key="3">
    <source>
        <dbReference type="EMBL" id="MDC7787056.1"/>
    </source>
</evidence>
<evidence type="ECO:0000256" key="1">
    <source>
        <dbReference type="SAM" id="MobiDB-lite"/>
    </source>
</evidence>
<evidence type="ECO:0000259" key="2">
    <source>
        <dbReference type="PROSITE" id="PS50208"/>
    </source>
</evidence>
<dbReference type="InterPro" id="IPR001309">
    <property type="entry name" value="Pept_C14_p20"/>
</dbReference>
<organism evidence="3 4">
    <name type="scientific">Rhodoplanes tepidamans</name>
    <name type="common">Rhodoplanes cryptolactis</name>
    <dbReference type="NCBI Taxonomy" id="200616"/>
    <lineage>
        <taxon>Bacteria</taxon>
        <taxon>Pseudomonadati</taxon>
        <taxon>Pseudomonadota</taxon>
        <taxon>Alphaproteobacteria</taxon>
        <taxon>Hyphomicrobiales</taxon>
        <taxon>Nitrobacteraceae</taxon>
        <taxon>Rhodoplanes</taxon>
    </lineage>
</organism>
<dbReference type="InterPro" id="IPR011600">
    <property type="entry name" value="Pept_C14_caspase"/>
</dbReference>
<protein>
    <submittedName>
        <fullName evidence="3">Caspase family protein</fullName>
    </submittedName>
</protein>
<dbReference type="Gene3D" id="3.40.50.1460">
    <property type="match status" value="1"/>
</dbReference>
<keyword evidence="4" id="KW-1185">Reference proteome</keyword>
<dbReference type="Pfam" id="PF00656">
    <property type="entry name" value="Peptidase_C14"/>
    <property type="match status" value="1"/>
</dbReference>
<feature type="region of interest" description="Disordered" evidence="1">
    <location>
        <begin position="429"/>
        <end position="494"/>
    </location>
</feature>
<reference evidence="3" key="1">
    <citation type="journal article" date="2023" name="Microbiol Resour">
        <title>Genome Sequences of Rhodoplanes serenus and Two Thermotolerant Strains, Rhodoplanes tepidamans and 'Rhodoplanes cryptolactis,' Further Refine the Genus.</title>
        <authorList>
            <person name="Rayyan A.A."/>
            <person name="Kyndt J.A."/>
        </authorList>
    </citation>
    <scope>NUCLEOTIDE SEQUENCE</scope>
    <source>
        <strain evidence="3">DSM 9987</strain>
    </source>
</reference>
<comment type="caution">
    <text evidence="3">The sequence shown here is derived from an EMBL/GenBank/DDBJ whole genome shotgun (WGS) entry which is preliminary data.</text>
</comment>